<dbReference type="PANTHER" id="PTHR40707:SF1">
    <property type="entry name" value="DUF460 DOMAIN-CONTAINING PROTEIN"/>
    <property type="match status" value="1"/>
</dbReference>
<dbReference type="Proteomes" id="UP000060043">
    <property type="component" value="Chromosome"/>
</dbReference>
<name>A0A0U3FF23_9CREN</name>
<feature type="coiled-coil region" evidence="1">
    <location>
        <begin position="438"/>
        <end position="503"/>
    </location>
</feature>
<proteinExistence type="predicted"/>
<gene>
    <name evidence="2" type="ORF">ATY89_02420</name>
    <name evidence="3" type="ORF">ATZ20_05455</name>
</gene>
<reference evidence="4 5" key="1">
    <citation type="submission" date="2015-12" db="EMBL/GenBank/DDBJ databases">
        <title>A stable core within a dynamic pangenome in Sulfolobus acidocaldarius.</title>
        <authorList>
            <person name="Anderson R."/>
            <person name="Kouris A."/>
            <person name="Seward C."/>
            <person name="Campbell K."/>
            <person name="Whitaker R."/>
        </authorList>
    </citation>
    <scope>NUCLEOTIDE SEQUENCE [LARGE SCALE GENOMIC DNA]</scope>
    <source>
        <strain evidence="2 5">GG12-C01-09</strain>
        <strain evidence="3 4">NG05B_CO5_07</strain>
    </source>
</reference>
<dbReference type="OMA" id="WKLDHSN"/>
<sequence length="605" mass="70005">MKIIGVDIEAGSSPLSSRLPLYAIVVLNDKGEIEYKQEGINIGKLLRLVWEIRPSKIALDNIYELAPNERKLIKIISMLPDNVELVQVTYIEGEFKDLREILRSLGIEVQGKLNPIKTAYYNALLAFKNVGTAISLRESKTKIIVSRGRAIGPGGMSSNRYKRNLRGLVLRATKKIKEELNKHGFDYDYVVKRSKMGIERAVFIVYAPRESLYGIVKKMRGHDLKVEIKPIYKNKIEFKDSKRLLKPVIVGVDPGIEVGISIIDIYSNPIYLDSKRNIDREEIIEIIKKYGKPVLIATDVNPASDTVKKISAQLRCRLFIPQNSLSIDEKTELVSRFSENHGIKINDPHVRDSLAAALKAYHEVSQKLRQAEGILRRMDLDIEEHEILECIIKGSTINECIENEIEKEIGKSDEEIKIVQDKNSNQTVPDTYAKAEELMEYKKEIERLKRKIRELVLQNTILQHKLDEIRVEFNAEVERDRKIYELKLEIQNMQKVIENLNLAIVNKQKIIENMTEIIDKVIKSEYIVLKKDNFPIYMRLLNKKIFLFDEQISDDMIKYVGDDYIIIPESLLKDLNILYRERLSQESSKIDLKKLIDNYRKSRLK</sequence>
<dbReference type="EMBL" id="CP013695">
    <property type="protein sequence ID" value="ALU31649.1"/>
    <property type="molecule type" value="Genomic_DNA"/>
</dbReference>
<dbReference type="PaxDb" id="1435377-SUSAZ_03600"/>
<evidence type="ECO:0000313" key="5">
    <source>
        <dbReference type="Proteomes" id="UP000065473"/>
    </source>
</evidence>
<dbReference type="AlphaFoldDB" id="A0A0U3FF23"/>
<dbReference type="PANTHER" id="PTHR40707">
    <property type="entry name" value="POSSIBLE NUCLEASE OF RNASE H FOLD, RUVC/YQGF FAMILY"/>
    <property type="match status" value="1"/>
</dbReference>
<evidence type="ECO:0000313" key="2">
    <source>
        <dbReference type="EMBL" id="ALU28923.1"/>
    </source>
</evidence>
<dbReference type="GeneID" id="14549006"/>
<evidence type="ECO:0000313" key="3">
    <source>
        <dbReference type="EMBL" id="ALU31649.1"/>
    </source>
</evidence>
<organism evidence="2 5">
    <name type="scientific">Sulfolobus acidocaldarius</name>
    <dbReference type="NCBI Taxonomy" id="2285"/>
    <lineage>
        <taxon>Archaea</taxon>
        <taxon>Thermoproteota</taxon>
        <taxon>Thermoprotei</taxon>
        <taxon>Sulfolobales</taxon>
        <taxon>Sulfolobaceae</taxon>
        <taxon>Sulfolobus</taxon>
    </lineage>
</organism>
<accession>A0A0U3FF23</accession>
<dbReference type="InterPro" id="IPR007408">
    <property type="entry name" value="DUF460"/>
</dbReference>
<protein>
    <submittedName>
        <fullName evidence="2">Uncharacterized protein</fullName>
    </submittedName>
</protein>
<dbReference type="OrthoDB" id="15228at2157"/>
<dbReference type="STRING" id="1435377.SUSAZ_03600"/>
<dbReference type="Proteomes" id="UP000065473">
    <property type="component" value="Chromosome"/>
</dbReference>
<keyword evidence="1" id="KW-0175">Coiled coil</keyword>
<evidence type="ECO:0000256" key="1">
    <source>
        <dbReference type="SAM" id="Coils"/>
    </source>
</evidence>
<dbReference type="EMBL" id="CP013694">
    <property type="protein sequence ID" value="ALU28923.1"/>
    <property type="molecule type" value="Genomic_DNA"/>
</dbReference>
<dbReference type="RefSeq" id="WP_011277669.1">
    <property type="nucleotide sequence ID" value="NZ_BHWZ01000001.1"/>
</dbReference>
<evidence type="ECO:0000313" key="4">
    <source>
        <dbReference type="Proteomes" id="UP000060043"/>
    </source>
</evidence>
<dbReference type="Pfam" id="PF04312">
    <property type="entry name" value="DUF460"/>
    <property type="match status" value="1"/>
</dbReference>